<dbReference type="Pfam" id="PF00459">
    <property type="entry name" value="Inositol_P"/>
    <property type="match status" value="1"/>
</dbReference>
<feature type="binding site" evidence="4">
    <location>
        <position position="90"/>
    </location>
    <ligand>
        <name>Mg(2+)</name>
        <dbReference type="ChEBI" id="CHEBI:18420"/>
        <label>2</label>
    </ligand>
</feature>
<dbReference type="EMBL" id="AMRM01000021">
    <property type="protein sequence ID" value="EKF17631.1"/>
    <property type="molecule type" value="Genomic_DNA"/>
</dbReference>
<dbReference type="AlphaFoldDB" id="K2M695"/>
<dbReference type="PATRIC" id="fig|391937.3.peg.3515"/>
<evidence type="ECO:0000256" key="3">
    <source>
        <dbReference type="ARBA" id="ARBA00022842"/>
    </source>
</evidence>
<feature type="binding site" evidence="4">
    <location>
        <position position="69"/>
    </location>
    <ligand>
        <name>Mg(2+)</name>
        <dbReference type="ChEBI" id="CHEBI:18420"/>
        <label>1</label>
        <note>catalytic</note>
    </ligand>
</feature>
<dbReference type="GO" id="GO:0046872">
    <property type="term" value="F:metal ion binding"/>
    <property type="evidence" value="ECO:0007669"/>
    <property type="project" value="UniProtKB-KW"/>
</dbReference>
<dbReference type="PRINTS" id="PR00377">
    <property type="entry name" value="IMPHPHTASES"/>
</dbReference>
<comment type="similarity">
    <text evidence="1">Belongs to the inositol monophosphatase superfamily.</text>
</comment>
<dbReference type="Proteomes" id="UP000006786">
    <property type="component" value="Unassembled WGS sequence"/>
</dbReference>
<dbReference type="InterPro" id="IPR000760">
    <property type="entry name" value="Inositol_monophosphatase-like"/>
</dbReference>
<evidence type="ECO:0000256" key="4">
    <source>
        <dbReference type="PIRSR" id="PIRSR600760-2"/>
    </source>
</evidence>
<dbReference type="PANTHER" id="PTHR20854:SF4">
    <property type="entry name" value="INOSITOL-1-MONOPHOSPHATASE-RELATED"/>
    <property type="match status" value="1"/>
</dbReference>
<protein>
    <submittedName>
        <fullName evidence="5">Inositol monophosphatase</fullName>
    </submittedName>
</protein>
<keyword evidence="6" id="KW-1185">Reference proteome</keyword>
<evidence type="ECO:0000313" key="6">
    <source>
        <dbReference type="Proteomes" id="UP000006786"/>
    </source>
</evidence>
<reference evidence="5 6" key="1">
    <citation type="journal article" date="2012" name="J. Bacteriol.">
        <title>Genome Sequence of Nitratireductor pacificus Type Strain pht-3B.</title>
        <authorList>
            <person name="Lai Q."/>
            <person name="Li G."/>
            <person name="Shao Z."/>
        </authorList>
    </citation>
    <scope>NUCLEOTIDE SEQUENCE [LARGE SCALE GENOMIC DNA]</scope>
    <source>
        <strain evidence="6">pht-3B</strain>
    </source>
</reference>
<dbReference type="PROSITE" id="PS00630">
    <property type="entry name" value="IMP_2"/>
    <property type="match status" value="1"/>
</dbReference>
<organism evidence="5 6">
    <name type="scientific">Nitratireductor pacificus pht-3B</name>
    <dbReference type="NCBI Taxonomy" id="391937"/>
    <lineage>
        <taxon>Bacteria</taxon>
        <taxon>Pseudomonadati</taxon>
        <taxon>Pseudomonadota</taxon>
        <taxon>Alphaproteobacteria</taxon>
        <taxon>Hyphomicrobiales</taxon>
        <taxon>Phyllobacteriaceae</taxon>
        <taxon>Nitratireductor</taxon>
    </lineage>
</organism>
<dbReference type="Gene3D" id="3.40.190.80">
    <property type="match status" value="1"/>
</dbReference>
<dbReference type="PANTHER" id="PTHR20854">
    <property type="entry name" value="INOSITOL MONOPHOSPHATASE"/>
    <property type="match status" value="1"/>
</dbReference>
<dbReference type="GO" id="GO:0006020">
    <property type="term" value="P:inositol metabolic process"/>
    <property type="evidence" value="ECO:0007669"/>
    <property type="project" value="TreeGrafter"/>
</dbReference>
<keyword evidence="2 4" id="KW-0479">Metal-binding</keyword>
<evidence type="ECO:0000256" key="2">
    <source>
        <dbReference type="ARBA" id="ARBA00022723"/>
    </source>
</evidence>
<comment type="cofactor">
    <cofactor evidence="4">
        <name>Mg(2+)</name>
        <dbReference type="ChEBI" id="CHEBI:18420"/>
    </cofactor>
</comment>
<sequence>MQATFEDDLALIADAAREAGRIALEYYRRDPEVWWKAGKSPVSEADLAVDRFLRKMLLAARPAYGWLSEETAASPERLSARRVFIVDPIDGTRAFIDGRPVWCVSIAVVERGRSVAGVLDCPALEEVYTASRGAGAFMNGRRIEVKTPDGELVIAGPKAMIERLPEATASTVKPHGYVPSLAYRIAMVAHGALDATFVKPNAHDWDIAAADLILEEAGGRILDQQGASPLYAGADPRHGALAAGSGGLLAEMVDVIADTDR</sequence>
<proteinExistence type="inferred from homology"/>
<name>K2M695_9HYPH</name>
<feature type="binding site" evidence="4">
    <location>
        <position position="206"/>
    </location>
    <ligand>
        <name>Mg(2+)</name>
        <dbReference type="ChEBI" id="CHEBI:18420"/>
        <label>1</label>
        <note>catalytic</note>
    </ligand>
</feature>
<dbReference type="Gene3D" id="3.30.540.10">
    <property type="entry name" value="Fructose-1,6-Bisphosphatase, subunit A, domain 1"/>
    <property type="match status" value="1"/>
</dbReference>
<dbReference type="eggNOG" id="COG0483">
    <property type="taxonomic scope" value="Bacteria"/>
</dbReference>
<dbReference type="GO" id="GO:0008934">
    <property type="term" value="F:inositol monophosphate 1-phosphatase activity"/>
    <property type="evidence" value="ECO:0007669"/>
    <property type="project" value="TreeGrafter"/>
</dbReference>
<dbReference type="GO" id="GO:0046854">
    <property type="term" value="P:phosphatidylinositol phosphate biosynthetic process"/>
    <property type="evidence" value="ECO:0007669"/>
    <property type="project" value="InterPro"/>
</dbReference>
<gene>
    <name evidence="5" type="ORF">NA2_17102</name>
</gene>
<comment type="caution">
    <text evidence="5">The sequence shown here is derived from an EMBL/GenBank/DDBJ whole genome shotgun (WGS) entry which is preliminary data.</text>
</comment>
<dbReference type="STRING" id="391937.NA2_17102"/>
<evidence type="ECO:0000256" key="1">
    <source>
        <dbReference type="ARBA" id="ARBA00009759"/>
    </source>
</evidence>
<keyword evidence="3 4" id="KW-0460">Magnesium</keyword>
<feature type="binding site" evidence="4">
    <location>
        <position position="89"/>
    </location>
    <ligand>
        <name>Mg(2+)</name>
        <dbReference type="ChEBI" id="CHEBI:18420"/>
        <label>1</label>
        <note>catalytic</note>
    </ligand>
</feature>
<dbReference type="CDD" id="cd01638">
    <property type="entry name" value="CysQ"/>
    <property type="match status" value="1"/>
</dbReference>
<dbReference type="GO" id="GO:0007165">
    <property type="term" value="P:signal transduction"/>
    <property type="evidence" value="ECO:0007669"/>
    <property type="project" value="TreeGrafter"/>
</dbReference>
<feature type="binding site" evidence="4">
    <location>
        <position position="87"/>
    </location>
    <ligand>
        <name>Mg(2+)</name>
        <dbReference type="ChEBI" id="CHEBI:18420"/>
        <label>1</label>
        <note>catalytic</note>
    </ligand>
</feature>
<dbReference type="InterPro" id="IPR020550">
    <property type="entry name" value="Inositol_monophosphatase_CS"/>
</dbReference>
<dbReference type="SUPFAM" id="SSF56655">
    <property type="entry name" value="Carbohydrate phosphatase"/>
    <property type="match status" value="1"/>
</dbReference>
<accession>K2M695</accession>
<evidence type="ECO:0000313" key="5">
    <source>
        <dbReference type="EMBL" id="EKF17631.1"/>
    </source>
</evidence>